<keyword evidence="1" id="KW-0012">Acyltransferase</keyword>
<reference evidence="1 2" key="1">
    <citation type="submission" date="2014-01" db="EMBL/GenBank/DDBJ databases">
        <title>Genome sequence and analysis of Xanthomonas arboricola pv. pruni.</title>
        <authorList>
            <person name="Fujikawa T."/>
            <person name="Nakazono-Nagaoka E."/>
        </authorList>
    </citation>
    <scope>NUCLEOTIDE SEQUENCE [LARGE SCALE GENOMIC DNA]</scope>
    <source>
        <strain evidence="2">MAFF 311562</strain>
    </source>
</reference>
<evidence type="ECO:0000313" key="2">
    <source>
        <dbReference type="Proteomes" id="UP000019143"/>
    </source>
</evidence>
<dbReference type="Gene3D" id="3.40.47.10">
    <property type="match status" value="1"/>
</dbReference>
<sequence>MIALLALRDGVLPGTLNSEVPDPACGPQIRFDNAHSKIDYAMNNSFGFGGNNCSLLFGQAR</sequence>
<accession>W4S7L8</accession>
<dbReference type="GO" id="GO:0004315">
    <property type="term" value="F:3-oxoacyl-[acyl-carrier-protein] synthase activity"/>
    <property type="evidence" value="ECO:0007669"/>
    <property type="project" value="UniProtKB-EC"/>
</dbReference>
<dbReference type="EMBL" id="BAVB01000367">
    <property type="protein sequence ID" value="GAE52610.1"/>
    <property type="molecule type" value="Genomic_DNA"/>
</dbReference>
<dbReference type="InterPro" id="IPR016039">
    <property type="entry name" value="Thiolase-like"/>
</dbReference>
<dbReference type="AlphaFoldDB" id="W4S7L8"/>
<keyword evidence="1" id="KW-0808">Transferase</keyword>
<evidence type="ECO:0000313" key="1">
    <source>
        <dbReference type="EMBL" id="GAE52610.1"/>
    </source>
</evidence>
<protein>
    <submittedName>
        <fullName evidence="1">3-oxoacyl-(Acyl carrier protein) synthase I</fullName>
        <ecNumber evidence="1">2.3.1.41</ecNumber>
    </submittedName>
</protein>
<name>W4S7L8_9XANT</name>
<dbReference type="Proteomes" id="UP000019143">
    <property type="component" value="Unassembled WGS sequence"/>
</dbReference>
<dbReference type="SUPFAM" id="SSF53901">
    <property type="entry name" value="Thiolase-like"/>
    <property type="match status" value="1"/>
</dbReference>
<organism evidence="1 2">
    <name type="scientific">Xanthomonas arboricola pv. pruni str. MAFF 311562</name>
    <dbReference type="NCBI Taxonomy" id="1414836"/>
    <lineage>
        <taxon>Bacteria</taxon>
        <taxon>Pseudomonadati</taxon>
        <taxon>Pseudomonadota</taxon>
        <taxon>Gammaproteobacteria</taxon>
        <taxon>Lysobacterales</taxon>
        <taxon>Lysobacteraceae</taxon>
        <taxon>Xanthomonas</taxon>
    </lineage>
</organism>
<dbReference type="EC" id="2.3.1.41" evidence="1"/>
<comment type="caution">
    <text evidence="1">The sequence shown here is derived from an EMBL/GenBank/DDBJ whole genome shotgun (WGS) entry which is preliminary data.</text>
</comment>
<gene>
    <name evidence="1" type="ORF">XPU_4142</name>
</gene>
<proteinExistence type="predicted"/>